<evidence type="ECO:0000256" key="3">
    <source>
        <dbReference type="ARBA" id="ARBA00022691"/>
    </source>
</evidence>
<accession>A0A2B9DFM5</accession>
<keyword evidence="5" id="KW-0460">Magnesium</keyword>
<evidence type="ECO:0000313" key="7">
    <source>
        <dbReference type="EMBL" id="PGM86347.1"/>
    </source>
</evidence>
<dbReference type="Gene3D" id="3.40.50.150">
    <property type="entry name" value="Vaccinia Virus protein VP39"/>
    <property type="match status" value="1"/>
</dbReference>
<dbReference type="Proteomes" id="UP000222054">
    <property type="component" value="Unassembled WGS sequence"/>
</dbReference>
<protein>
    <submittedName>
        <fullName evidence="7">Macrocin O-methyltransferase</fullName>
    </submittedName>
</protein>
<dbReference type="EMBL" id="NUHO01000299">
    <property type="protein sequence ID" value="PGM86347.1"/>
    <property type="molecule type" value="Genomic_DNA"/>
</dbReference>
<dbReference type="InterPro" id="IPR029063">
    <property type="entry name" value="SAM-dependent_MTases_sf"/>
</dbReference>
<dbReference type="PANTHER" id="PTHR40036:SF1">
    <property type="entry name" value="MACROCIN O-METHYLTRANSFERASE"/>
    <property type="match status" value="1"/>
</dbReference>
<organism evidence="7 8">
    <name type="scientific">Bacillus cereus</name>
    <dbReference type="NCBI Taxonomy" id="1396"/>
    <lineage>
        <taxon>Bacteria</taxon>
        <taxon>Bacillati</taxon>
        <taxon>Bacillota</taxon>
        <taxon>Bacilli</taxon>
        <taxon>Bacillales</taxon>
        <taxon>Bacillaceae</taxon>
        <taxon>Bacillus</taxon>
        <taxon>Bacillus cereus group</taxon>
    </lineage>
</organism>
<gene>
    <name evidence="7" type="ORF">CN958_32985</name>
</gene>
<name>A0A2B9DFM5_BACCE</name>
<evidence type="ECO:0000256" key="1">
    <source>
        <dbReference type="ARBA" id="ARBA00022603"/>
    </source>
</evidence>
<keyword evidence="2 7" id="KW-0808">Transferase</keyword>
<dbReference type="FunFam" id="3.40.50.150:FF:000331">
    <property type="entry name" value="Macrocin O-methyltransferase"/>
    <property type="match status" value="1"/>
</dbReference>
<reference evidence="7 8" key="1">
    <citation type="submission" date="2017-09" db="EMBL/GenBank/DDBJ databases">
        <title>Large-scale bioinformatics analysis of Bacillus genomes uncovers conserved roles of natural products in bacterial physiology.</title>
        <authorList>
            <consortium name="Agbiome Team Llc"/>
            <person name="Bleich R.M."/>
            <person name="Grubbs K.J."/>
            <person name="Santa Maria K.C."/>
            <person name="Allen S.E."/>
            <person name="Farag S."/>
            <person name="Shank E.A."/>
            <person name="Bowers A."/>
        </authorList>
    </citation>
    <scope>NUCLEOTIDE SEQUENCE [LARGE SCALE GENOMIC DNA]</scope>
    <source>
        <strain evidence="7 8">AFS053130</strain>
    </source>
</reference>
<evidence type="ECO:0000256" key="2">
    <source>
        <dbReference type="ARBA" id="ARBA00022679"/>
    </source>
</evidence>
<dbReference type="PANTHER" id="PTHR40036">
    <property type="entry name" value="MACROCIN O-METHYLTRANSFERASE"/>
    <property type="match status" value="1"/>
</dbReference>
<evidence type="ECO:0000256" key="4">
    <source>
        <dbReference type="ARBA" id="ARBA00022723"/>
    </source>
</evidence>
<dbReference type="GO" id="GO:0008168">
    <property type="term" value="F:methyltransferase activity"/>
    <property type="evidence" value="ECO:0007669"/>
    <property type="project" value="UniProtKB-KW"/>
</dbReference>
<dbReference type="GO" id="GO:0017000">
    <property type="term" value="P:antibiotic biosynthetic process"/>
    <property type="evidence" value="ECO:0007669"/>
    <property type="project" value="UniProtKB-ARBA"/>
</dbReference>
<dbReference type="AlphaFoldDB" id="A0A2B9DFM5"/>
<dbReference type="GO" id="GO:0046872">
    <property type="term" value="F:metal ion binding"/>
    <property type="evidence" value="ECO:0007669"/>
    <property type="project" value="UniProtKB-KW"/>
</dbReference>
<comment type="caution">
    <text evidence="7">The sequence shown here is derived from an EMBL/GenBank/DDBJ whole genome shotgun (WGS) entry which is preliminary data.</text>
</comment>
<comment type="similarity">
    <text evidence="6">Belongs to the methyltransferase TylF/MycF family.</text>
</comment>
<evidence type="ECO:0000313" key="8">
    <source>
        <dbReference type="Proteomes" id="UP000222054"/>
    </source>
</evidence>
<dbReference type="SUPFAM" id="SSF53335">
    <property type="entry name" value="S-adenosyl-L-methionine-dependent methyltransferases"/>
    <property type="match status" value="1"/>
</dbReference>
<dbReference type="RefSeq" id="WP_098780383.1">
    <property type="nucleotide sequence ID" value="NZ_NUHO01000299.1"/>
</dbReference>
<dbReference type="Pfam" id="PF05711">
    <property type="entry name" value="TylF"/>
    <property type="match status" value="1"/>
</dbReference>
<keyword evidence="3" id="KW-0949">S-adenosyl-L-methionine</keyword>
<dbReference type="InterPro" id="IPR008884">
    <property type="entry name" value="TylF_MeTrfase"/>
</dbReference>
<keyword evidence="4" id="KW-0479">Metal-binding</keyword>
<evidence type="ECO:0000256" key="5">
    <source>
        <dbReference type="ARBA" id="ARBA00022842"/>
    </source>
</evidence>
<evidence type="ECO:0000256" key="6">
    <source>
        <dbReference type="ARBA" id="ARBA00060900"/>
    </source>
</evidence>
<keyword evidence="1 7" id="KW-0489">Methyltransferase</keyword>
<proteinExistence type="inferred from homology"/>
<sequence length="282" mass="32801">MSNDLIIQTYLELLKKVILFEIWEEYEPYLPGTLHISQNLPYEPITFPVAPEIKAYVEALNLDIVKKNFSKEDRNLGEDWPKAAHSMIGRSRMNQLHDAMETIIKENIDGDFIETGVWRGGACIFMRGFLKAYGITNRKVWVADSFEGLPRPDIKNYPQDKDDTLYQYDYLKVSLEEVQKNFKKYDLLDDQVHFLKGWFKDTLRTAPVEKIAIARLDGDMYESTMDSLTNLYHKISPGGFIIIDDYALPTCKKAIFDFRNKHSIETPLIPIDNLSVYWRKGL</sequence>
<dbReference type="GO" id="GO:0032259">
    <property type="term" value="P:methylation"/>
    <property type="evidence" value="ECO:0007669"/>
    <property type="project" value="UniProtKB-KW"/>
</dbReference>